<dbReference type="AlphaFoldDB" id="A0A8J2KEW1"/>
<dbReference type="InterPro" id="IPR001254">
    <property type="entry name" value="Trypsin_dom"/>
</dbReference>
<dbReference type="Pfam" id="PF00089">
    <property type="entry name" value="Trypsin"/>
    <property type="match status" value="1"/>
</dbReference>
<name>A0A8J2KEW1_9HEXA</name>
<proteinExistence type="predicted"/>
<evidence type="ECO:0000259" key="1">
    <source>
        <dbReference type="PROSITE" id="PS50240"/>
    </source>
</evidence>
<dbReference type="EMBL" id="CAJVCH010279679">
    <property type="protein sequence ID" value="CAG7734968.1"/>
    <property type="molecule type" value="Genomic_DNA"/>
</dbReference>
<dbReference type="OrthoDB" id="10059102at2759"/>
<protein>
    <recommendedName>
        <fullName evidence="1">Peptidase S1 domain-containing protein</fullName>
    </recommendedName>
</protein>
<dbReference type="PANTHER" id="PTHR24260:SF132">
    <property type="entry name" value="PEPTIDASE S1 DOMAIN-CONTAINING PROTEIN"/>
    <property type="match status" value="1"/>
</dbReference>
<dbReference type="SMART" id="SM00020">
    <property type="entry name" value="Tryp_SPc"/>
    <property type="match status" value="1"/>
</dbReference>
<comment type="caution">
    <text evidence="2">The sequence shown here is derived from an EMBL/GenBank/DDBJ whole genome shotgun (WGS) entry which is preliminary data.</text>
</comment>
<dbReference type="GO" id="GO:0004252">
    <property type="term" value="F:serine-type endopeptidase activity"/>
    <property type="evidence" value="ECO:0007669"/>
    <property type="project" value="InterPro"/>
</dbReference>
<feature type="domain" description="Peptidase S1" evidence="1">
    <location>
        <begin position="215"/>
        <end position="470"/>
    </location>
</feature>
<organism evidence="2 3">
    <name type="scientific">Allacma fusca</name>
    <dbReference type="NCBI Taxonomy" id="39272"/>
    <lineage>
        <taxon>Eukaryota</taxon>
        <taxon>Metazoa</taxon>
        <taxon>Ecdysozoa</taxon>
        <taxon>Arthropoda</taxon>
        <taxon>Hexapoda</taxon>
        <taxon>Collembola</taxon>
        <taxon>Symphypleona</taxon>
        <taxon>Sminthuridae</taxon>
        <taxon>Allacma</taxon>
    </lineage>
</organism>
<dbReference type="GO" id="GO:0006508">
    <property type="term" value="P:proteolysis"/>
    <property type="evidence" value="ECO:0007669"/>
    <property type="project" value="InterPro"/>
</dbReference>
<accession>A0A8J2KEW1</accession>
<sequence length="480" mass="52904">MQPVVLLYIYPFLALPPFSPRLYSSPVGLHSARQHVTIRAEGIPPGYFPPLGKSSKQLVINFPVPSTSQYTRNENDFCFTFDGRTGSCRQRQQCHYFVTVKAPWSPAEIITPCRPDRSLICCPGQPRQFQFQPPKPYSSSRNVLQQKITQGNQAPVKSTGSKLSTPKNVTRNLETSCKESTLVNPCGAHAIKDTSNPPSLNVLSDFDFESPDAQKVCGICDPKQRSSWPWIVSIGHKYSNDTIEWACLGSLITTQYILTTAHCLQRSPTVVAVGQAFAGVMTAQELGNDISSVAESIQMNKYNNSAMYKNVGLVRLAKRVHVSSRVSPICFPFLAGVLDIIEFSGSDVRSLSLQFTAPHDNSDHMQKFEISDYRVVNNTFCSSTAKHNSVRLKQNFPKGIKQEVMCISPSNTGTLTARDGAPLVLYDQASDACVIIGISMGVSTPGLDQANMLFYTRVNAFSSWVRDNVGELPTPVPCYV</sequence>
<keyword evidence="3" id="KW-1185">Reference proteome</keyword>
<dbReference type="PROSITE" id="PS50240">
    <property type="entry name" value="TRYPSIN_DOM"/>
    <property type="match status" value="1"/>
</dbReference>
<gene>
    <name evidence="2" type="ORF">AFUS01_LOCUS23325</name>
</gene>
<dbReference type="InterPro" id="IPR051333">
    <property type="entry name" value="CLIP_Serine_Protease"/>
</dbReference>
<reference evidence="2" key="1">
    <citation type="submission" date="2021-06" db="EMBL/GenBank/DDBJ databases">
        <authorList>
            <person name="Hodson N. C."/>
            <person name="Mongue J. A."/>
            <person name="Jaron S. K."/>
        </authorList>
    </citation>
    <scope>NUCLEOTIDE SEQUENCE</scope>
</reference>
<dbReference type="Proteomes" id="UP000708208">
    <property type="component" value="Unassembled WGS sequence"/>
</dbReference>
<evidence type="ECO:0000313" key="2">
    <source>
        <dbReference type="EMBL" id="CAG7734968.1"/>
    </source>
</evidence>
<dbReference type="PANTHER" id="PTHR24260">
    <property type="match status" value="1"/>
</dbReference>
<evidence type="ECO:0000313" key="3">
    <source>
        <dbReference type="Proteomes" id="UP000708208"/>
    </source>
</evidence>